<evidence type="ECO:0000256" key="3">
    <source>
        <dbReference type="ARBA" id="ARBA00022692"/>
    </source>
</evidence>
<keyword evidence="5 6" id="KW-0472">Membrane</keyword>
<dbReference type="InterPro" id="IPR005538">
    <property type="entry name" value="LrgA/CidA"/>
</dbReference>
<dbReference type="Pfam" id="PF03788">
    <property type="entry name" value="LrgA"/>
    <property type="match status" value="1"/>
</dbReference>
<comment type="subcellular location">
    <subcellularLocation>
        <location evidence="1">Cell membrane</location>
        <topology evidence="1">Multi-pass membrane protein</topology>
    </subcellularLocation>
</comment>
<evidence type="ECO:0000256" key="4">
    <source>
        <dbReference type="ARBA" id="ARBA00022989"/>
    </source>
</evidence>
<dbReference type="PANTHER" id="PTHR33931:SF2">
    <property type="entry name" value="HOLIN-LIKE PROTEIN CIDA"/>
    <property type="match status" value="1"/>
</dbReference>
<dbReference type="OrthoDB" id="385012at2"/>
<evidence type="ECO:0000313" key="8">
    <source>
        <dbReference type="Proteomes" id="UP000192455"/>
    </source>
</evidence>
<accession>A0A1R3X750</accession>
<dbReference type="EMBL" id="FTPS01000002">
    <property type="protein sequence ID" value="SIT86578.1"/>
    <property type="molecule type" value="Genomic_DNA"/>
</dbReference>
<keyword evidence="4 6" id="KW-1133">Transmembrane helix</keyword>
<evidence type="ECO:0000256" key="1">
    <source>
        <dbReference type="ARBA" id="ARBA00004651"/>
    </source>
</evidence>
<feature type="transmembrane region" description="Helical" evidence="6">
    <location>
        <begin position="57"/>
        <end position="77"/>
    </location>
</feature>
<reference evidence="7 8" key="1">
    <citation type="submission" date="2017-01" db="EMBL/GenBank/DDBJ databases">
        <authorList>
            <person name="Mah S.A."/>
            <person name="Swanson W.J."/>
            <person name="Moy G.W."/>
            <person name="Vacquier V.D."/>
        </authorList>
    </citation>
    <scope>NUCLEOTIDE SEQUENCE [LARGE SCALE GENOMIC DNA]</scope>
    <source>
        <strain evidence="7 8">DSM 21219</strain>
    </source>
</reference>
<evidence type="ECO:0000256" key="2">
    <source>
        <dbReference type="ARBA" id="ARBA00022475"/>
    </source>
</evidence>
<feature type="transmembrane region" description="Helical" evidence="6">
    <location>
        <begin position="83"/>
        <end position="109"/>
    </location>
</feature>
<evidence type="ECO:0000256" key="5">
    <source>
        <dbReference type="ARBA" id="ARBA00023136"/>
    </source>
</evidence>
<proteinExistence type="predicted"/>
<dbReference type="Proteomes" id="UP000192455">
    <property type="component" value="Unassembled WGS sequence"/>
</dbReference>
<gene>
    <name evidence="7" type="ORF">SAMN05421849_2329</name>
</gene>
<dbReference type="STRING" id="515897.SAMN05421849_2329"/>
<sequence length="118" mass="12419">MLQGIGILLVLQLTGEVVSGLLSLPVPGPVMGMILLFAWLCWRGRVPQSLDTVARGLLARLSLLYVPAGVGIIQYLADLRSDGVAIAVAVVASTVLAIIVTGLALQWLLRRPAPQDAP</sequence>
<evidence type="ECO:0000313" key="7">
    <source>
        <dbReference type="EMBL" id="SIT86578.1"/>
    </source>
</evidence>
<keyword evidence="3 6" id="KW-0812">Transmembrane</keyword>
<dbReference type="AlphaFoldDB" id="A0A1R3X750"/>
<keyword evidence="2" id="KW-1003">Cell membrane</keyword>
<keyword evidence="8" id="KW-1185">Reference proteome</keyword>
<feature type="transmembrane region" description="Helical" evidence="6">
    <location>
        <begin position="29"/>
        <end position="45"/>
    </location>
</feature>
<name>A0A1R3X750_9RHOB</name>
<organism evidence="7 8">
    <name type="scientific">Pontibaca methylaminivorans</name>
    <dbReference type="NCBI Taxonomy" id="515897"/>
    <lineage>
        <taxon>Bacteria</taxon>
        <taxon>Pseudomonadati</taxon>
        <taxon>Pseudomonadota</taxon>
        <taxon>Alphaproteobacteria</taxon>
        <taxon>Rhodobacterales</taxon>
        <taxon>Roseobacteraceae</taxon>
        <taxon>Pontibaca</taxon>
    </lineage>
</organism>
<dbReference type="PANTHER" id="PTHR33931">
    <property type="entry name" value="HOLIN-LIKE PROTEIN CIDA-RELATED"/>
    <property type="match status" value="1"/>
</dbReference>
<dbReference type="GO" id="GO:0005886">
    <property type="term" value="C:plasma membrane"/>
    <property type="evidence" value="ECO:0007669"/>
    <property type="project" value="UniProtKB-SubCell"/>
</dbReference>
<protein>
    <submittedName>
        <fullName evidence="7">Holin-like protein</fullName>
    </submittedName>
</protein>
<evidence type="ECO:0000256" key="6">
    <source>
        <dbReference type="SAM" id="Phobius"/>
    </source>
</evidence>